<dbReference type="InterPro" id="IPR010227">
    <property type="entry name" value="NADH_Q_OxRdtase_chainM/4"/>
</dbReference>
<feature type="transmembrane region" description="Helical" evidence="16">
    <location>
        <begin position="117"/>
        <end position="137"/>
    </location>
</feature>
<evidence type="ECO:0000259" key="17">
    <source>
        <dbReference type="Pfam" id="PF00361"/>
    </source>
</evidence>
<dbReference type="Pfam" id="PF01059">
    <property type="entry name" value="Oxidored_q5_N"/>
    <property type="match status" value="1"/>
</dbReference>
<feature type="transmembrane region" description="Helical" evidence="16">
    <location>
        <begin position="343"/>
        <end position="362"/>
    </location>
</feature>
<comment type="subcellular location">
    <subcellularLocation>
        <location evidence="1 16">Mitochondrion membrane</location>
        <topology evidence="1 16">Multi-pass membrane protein</topology>
    </subcellularLocation>
</comment>
<keyword evidence="7 16" id="KW-0812">Transmembrane</keyword>
<dbReference type="EMBL" id="AB721306">
    <property type="protein sequence ID" value="BAO79375.1"/>
    <property type="molecule type" value="Genomic_DNA"/>
</dbReference>
<dbReference type="EC" id="7.1.1.2" evidence="3 16"/>
<dbReference type="GO" id="GO:0042773">
    <property type="term" value="P:ATP synthesis coupled electron transport"/>
    <property type="evidence" value="ECO:0007669"/>
    <property type="project" value="InterPro"/>
</dbReference>
<comment type="function">
    <text evidence="16">Core subunit of the mitochondrial membrane respiratory chain NADH dehydrogenase (Complex I) which catalyzes electron transfer from NADH through the respiratory chain, using ubiquinone as an electron acceptor. Essential for the catalytic activity and assembly of complex I.</text>
</comment>
<evidence type="ECO:0000256" key="3">
    <source>
        <dbReference type="ARBA" id="ARBA00012944"/>
    </source>
</evidence>
<evidence type="ECO:0000256" key="6">
    <source>
        <dbReference type="ARBA" id="ARBA00022660"/>
    </source>
</evidence>
<feature type="transmembrane region" description="Helical" evidence="16">
    <location>
        <begin position="260"/>
        <end position="279"/>
    </location>
</feature>
<evidence type="ECO:0000256" key="4">
    <source>
        <dbReference type="ARBA" id="ARBA00021006"/>
    </source>
</evidence>
<dbReference type="AlphaFoldDB" id="A0A024FRQ2"/>
<proteinExistence type="inferred from homology"/>
<dbReference type="PANTHER" id="PTHR43507:SF20">
    <property type="entry name" value="NADH-UBIQUINONE OXIDOREDUCTASE CHAIN 4"/>
    <property type="match status" value="1"/>
</dbReference>
<evidence type="ECO:0000256" key="7">
    <source>
        <dbReference type="ARBA" id="ARBA00022692"/>
    </source>
</evidence>
<dbReference type="GO" id="GO:0003954">
    <property type="term" value="F:NADH dehydrogenase activity"/>
    <property type="evidence" value="ECO:0007669"/>
    <property type="project" value="TreeGrafter"/>
</dbReference>
<evidence type="ECO:0000256" key="11">
    <source>
        <dbReference type="ARBA" id="ARBA00023027"/>
    </source>
</evidence>
<keyword evidence="14 16" id="KW-0472">Membrane</keyword>
<keyword evidence="12 16" id="KW-0830">Ubiquinone</keyword>
<feature type="transmembrane region" description="Helical" evidence="16">
    <location>
        <begin position="229"/>
        <end position="248"/>
    </location>
</feature>
<evidence type="ECO:0000256" key="5">
    <source>
        <dbReference type="ARBA" id="ARBA00022448"/>
    </source>
</evidence>
<evidence type="ECO:0000259" key="18">
    <source>
        <dbReference type="Pfam" id="PF01059"/>
    </source>
</evidence>
<evidence type="ECO:0000256" key="1">
    <source>
        <dbReference type="ARBA" id="ARBA00004225"/>
    </source>
</evidence>
<keyword evidence="9 16" id="KW-0249">Electron transport</keyword>
<evidence type="ECO:0000256" key="9">
    <source>
        <dbReference type="ARBA" id="ARBA00022982"/>
    </source>
</evidence>
<feature type="domain" description="NADH:ubiquinone oxidoreductase chain 4 N-terminal" evidence="18">
    <location>
        <begin position="1"/>
        <end position="110"/>
    </location>
</feature>
<evidence type="ECO:0000256" key="12">
    <source>
        <dbReference type="ARBA" id="ARBA00023075"/>
    </source>
</evidence>
<comment type="catalytic activity">
    <reaction evidence="15 16">
        <text>a ubiquinone + NADH + 5 H(+)(in) = a ubiquinol + NAD(+) + 4 H(+)(out)</text>
        <dbReference type="Rhea" id="RHEA:29091"/>
        <dbReference type="Rhea" id="RHEA-COMP:9565"/>
        <dbReference type="Rhea" id="RHEA-COMP:9566"/>
        <dbReference type="ChEBI" id="CHEBI:15378"/>
        <dbReference type="ChEBI" id="CHEBI:16389"/>
        <dbReference type="ChEBI" id="CHEBI:17976"/>
        <dbReference type="ChEBI" id="CHEBI:57540"/>
        <dbReference type="ChEBI" id="CHEBI:57945"/>
        <dbReference type="EC" id="7.1.1.2"/>
    </reaction>
</comment>
<dbReference type="InterPro" id="IPR000260">
    <property type="entry name" value="NADH4_N"/>
</dbReference>
<feature type="transmembrane region" description="Helical" evidence="16">
    <location>
        <begin position="62"/>
        <end position="81"/>
    </location>
</feature>
<keyword evidence="10 16" id="KW-1133">Transmembrane helix</keyword>
<accession>A0A024FRQ2</accession>
<feature type="transmembrane region" description="Helical" evidence="16">
    <location>
        <begin position="21"/>
        <end position="42"/>
    </location>
</feature>
<evidence type="ECO:0000256" key="16">
    <source>
        <dbReference type="RuleBase" id="RU003297"/>
    </source>
</evidence>
<dbReference type="GO" id="GO:0031966">
    <property type="term" value="C:mitochondrial membrane"/>
    <property type="evidence" value="ECO:0007669"/>
    <property type="project" value="UniProtKB-SubCell"/>
</dbReference>
<evidence type="ECO:0000256" key="13">
    <source>
        <dbReference type="ARBA" id="ARBA00023128"/>
    </source>
</evidence>
<keyword evidence="5 16" id="KW-0813">Transport</keyword>
<dbReference type="PRINTS" id="PR01437">
    <property type="entry name" value="NUOXDRDTASE4"/>
</dbReference>
<geneLocation type="mitochondrion" evidence="19"/>
<feature type="transmembrane region" description="Helical" evidence="16">
    <location>
        <begin position="149"/>
        <end position="168"/>
    </location>
</feature>
<dbReference type="Pfam" id="PF00361">
    <property type="entry name" value="Proton_antipo_M"/>
    <property type="match status" value="1"/>
</dbReference>
<reference evidence="19" key="1">
    <citation type="submission" date="2012-05" db="EMBL/GenBank/DDBJ databases">
        <title>Phylogeny of whole mitochondrial genomes from Hexanchiform sharks.</title>
        <authorList>
            <person name="Tanaka K."/>
            <person name="Shiina T."/>
            <person name="Tomita T."/>
            <person name="Kinjo S."/>
            <person name="Hosomichi K."/>
            <person name="Sano K."/>
            <person name="Doi H."/>
            <person name="Kono A."/>
            <person name="Komiyama T."/>
            <person name="Inoko H."/>
            <person name="Kulski J.K."/>
            <person name="Tanaka S."/>
        </authorList>
    </citation>
    <scope>NUCLEOTIDE SEQUENCE</scope>
</reference>
<name>A0A024FRQ2_9CHON</name>
<dbReference type="PANTHER" id="PTHR43507">
    <property type="entry name" value="NADH-UBIQUINONE OXIDOREDUCTASE CHAIN 4"/>
    <property type="match status" value="1"/>
</dbReference>
<dbReference type="InterPro" id="IPR001750">
    <property type="entry name" value="ND/Mrp_TM"/>
</dbReference>
<dbReference type="GO" id="GO:0015990">
    <property type="term" value="P:electron transport coupled proton transport"/>
    <property type="evidence" value="ECO:0007669"/>
    <property type="project" value="TreeGrafter"/>
</dbReference>
<feature type="transmembrane region" description="Helical" evidence="16">
    <location>
        <begin position="93"/>
        <end position="111"/>
    </location>
</feature>
<feature type="transmembrane region" description="Helical" evidence="16">
    <location>
        <begin position="392"/>
        <end position="413"/>
    </location>
</feature>
<evidence type="ECO:0000313" key="19">
    <source>
        <dbReference type="EMBL" id="BAO79375.1"/>
    </source>
</evidence>
<keyword evidence="11 16" id="KW-0520">NAD</keyword>
<evidence type="ECO:0000256" key="2">
    <source>
        <dbReference type="ARBA" id="ARBA00009025"/>
    </source>
</evidence>
<evidence type="ECO:0000256" key="10">
    <source>
        <dbReference type="ARBA" id="ARBA00022989"/>
    </source>
</evidence>
<feature type="domain" description="NADH:quinone oxidoreductase/Mrp antiporter transmembrane" evidence="17">
    <location>
        <begin position="113"/>
        <end position="403"/>
    </location>
</feature>
<gene>
    <name evidence="19" type="primary">ND4</name>
</gene>
<dbReference type="InterPro" id="IPR003918">
    <property type="entry name" value="NADH_UbQ_OxRdtase"/>
</dbReference>
<keyword evidence="13 16" id="KW-0496">Mitochondrion</keyword>
<keyword evidence="6 16" id="KW-0679">Respiratory chain</keyword>
<feature type="transmembrane region" description="Helical" evidence="16">
    <location>
        <begin position="310"/>
        <end position="331"/>
    </location>
</feature>
<protein>
    <recommendedName>
        <fullName evidence="4 16">NADH-ubiquinone oxidoreductase chain 4</fullName>
        <ecNumber evidence="3 16">7.1.1.2</ecNumber>
    </recommendedName>
</protein>
<dbReference type="GO" id="GO:0008137">
    <property type="term" value="F:NADH dehydrogenase (ubiquinone) activity"/>
    <property type="evidence" value="ECO:0007669"/>
    <property type="project" value="UniProtKB-UniRule"/>
</dbReference>
<dbReference type="NCBIfam" id="TIGR01972">
    <property type="entry name" value="NDH_I_M"/>
    <property type="match status" value="1"/>
</dbReference>
<evidence type="ECO:0000256" key="8">
    <source>
        <dbReference type="ARBA" id="ARBA00022967"/>
    </source>
</evidence>
<evidence type="ECO:0000256" key="15">
    <source>
        <dbReference type="ARBA" id="ARBA00049551"/>
    </source>
</evidence>
<organism evidence="19">
    <name type="scientific">Pristiophorus japonicus</name>
    <dbReference type="NCBI Taxonomy" id="55135"/>
    <lineage>
        <taxon>Eukaryota</taxon>
        <taxon>Metazoa</taxon>
        <taxon>Chordata</taxon>
        <taxon>Craniata</taxon>
        <taxon>Vertebrata</taxon>
        <taxon>Chondrichthyes</taxon>
        <taxon>Elasmobranchii</taxon>
        <taxon>Squalomorphii</taxon>
        <taxon>Pristiophoriformes</taxon>
        <taxon>Pristiophoridae</taxon>
        <taxon>Pristiophorus</taxon>
    </lineage>
</organism>
<feature type="transmembrane region" description="Helical" evidence="16">
    <location>
        <begin position="286"/>
        <end position="304"/>
    </location>
</feature>
<evidence type="ECO:0000256" key="14">
    <source>
        <dbReference type="ARBA" id="ARBA00023136"/>
    </source>
</evidence>
<feature type="transmembrane region" description="Helical" evidence="16">
    <location>
        <begin position="195"/>
        <end position="217"/>
    </location>
</feature>
<sequence length="477" mass="53390">MLKVLIPTIMLLLTTWYSPMKWLWTTTTTHSLLIALLSLLWFKWSADVGWDFSNNYLGTDPLSAPLLILTCWLLPLMVLASQNHISAEPIVRQRTYITLLISLQAFLILAFSATEMIMFYVMFEATLIPTLIIITRWGNQTERLNAGTYFLFYTLMGSMPLLVALLLLQNNLGSVSMIILQYPQPLALSSGADKFWWVACLLAFLVKMPLYGVHLWLPKAHVEAPIAGSMILAAILLKLGGYGMMRIIVMLDPLTKNMAYPFLILAVWGVIMTSSICLRQTDLKSLIAYSSVSHMGLVASAILIQTPWSFAGAITLMIAHGLISSALFCLANTNYERIHSRTLLLARGIQIVLPLMAAWWLITNLANLALPPTPNLMGELLIITSLFNWSNWTILLTGVGVLITASYSLYMFLMTQRGCSSEHLLSLNPSYTREHLLLSLHLIPMLLLISKPELIWGWTLCDYSLTKTLDCGSKNKS</sequence>
<keyword evidence="8" id="KW-1278">Translocase</keyword>
<dbReference type="GO" id="GO:0048039">
    <property type="term" value="F:ubiquinone binding"/>
    <property type="evidence" value="ECO:0007669"/>
    <property type="project" value="TreeGrafter"/>
</dbReference>
<comment type="similarity">
    <text evidence="2 16">Belongs to the complex I subunit 4 family.</text>
</comment>